<evidence type="ECO:0000313" key="2">
    <source>
        <dbReference type="EMBL" id="KAL0486143.1"/>
    </source>
</evidence>
<organism evidence="2 3">
    <name type="scientific">Acrasis kona</name>
    <dbReference type="NCBI Taxonomy" id="1008807"/>
    <lineage>
        <taxon>Eukaryota</taxon>
        <taxon>Discoba</taxon>
        <taxon>Heterolobosea</taxon>
        <taxon>Tetramitia</taxon>
        <taxon>Eutetramitia</taxon>
        <taxon>Acrasidae</taxon>
        <taxon>Acrasis</taxon>
    </lineage>
</organism>
<dbReference type="Proteomes" id="UP001431209">
    <property type="component" value="Unassembled WGS sequence"/>
</dbReference>
<dbReference type="AlphaFoldDB" id="A0AAW2ZB21"/>
<feature type="region of interest" description="Disordered" evidence="1">
    <location>
        <begin position="27"/>
        <end position="50"/>
    </location>
</feature>
<dbReference type="EMBL" id="JAOPGA020001203">
    <property type="protein sequence ID" value="KAL0486143.1"/>
    <property type="molecule type" value="Genomic_DNA"/>
</dbReference>
<evidence type="ECO:0000313" key="3">
    <source>
        <dbReference type="Proteomes" id="UP001431209"/>
    </source>
</evidence>
<comment type="caution">
    <text evidence="2">The sequence shown here is derived from an EMBL/GenBank/DDBJ whole genome shotgun (WGS) entry which is preliminary data.</text>
</comment>
<keyword evidence="3" id="KW-1185">Reference proteome</keyword>
<accession>A0AAW2ZB21</accession>
<sequence>MECKKQCSQSCFQKSGILPLSQDDLNRMVRPLLDDEQDDDDDEEGHKKPTSFKVNKQCSQCKSECKEKHAHYKCYASCADQRFCKYEDNVIPTNNS</sequence>
<evidence type="ECO:0000256" key="1">
    <source>
        <dbReference type="SAM" id="MobiDB-lite"/>
    </source>
</evidence>
<protein>
    <submittedName>
        <fullName evidence="2">Uncharacterized protein</fullName>
    </submittedName>
</protein>
<feature type="compositionally biased region" description="Acidic residues" evidence="1">
    <location>
        <begin position="34"/>
        <end position="43"/>
    </location>
</feature>
<gene>
    <name evidence="2" type="ORF">AKO1_001807</name>
</gene>
<proteinExistence type="predicted"/>
<name>A0AAW2ZB21_9EUKA</name>
<reference evidence="2 3" key="1">
    <citation type="submission" date="2024-03" db="EMBL/GenBank/DDBJ databases">
        <title>The Acrasis kona genome and developmental transcriptomes reveal deep origins of eukaryotic multicellular pathways.</title>
        <authorList>
            <person name="Sheikh S."/>
            <person name="Fu C.-J."/>
            <person name="Brown M.W."/>
            <person name="Baldauf S.L."/>
        </authorList>
    </citation>
    <scope>NUCLEOTIDE SEQUENCE [LARGE SCALE GENOMIC DNA]</scope>
    <source>
        <strain evidence="2 3">ATCC MYA-3509</strain>
    </source>
</reference>